<feature type="region of interest" description="Disordered" evidence="1">
    <location>
        <begin position="1"/>
        <end position="33"/>
    </location>
</feature>
<keyword evidence="3" id="KW-1185">Reference proteome</keyword>
<reference evidence="2 3" key="1">
    <citation type="submission" date="2017-06" db="EMBL/GenBank/DDBJ databases">
        <title>Comparative genomic analysis of Ambrosia Fusariam Clade fungi.</title>
        <authorList>
            <person name="Stajich J.E."/>
            <person name="Carrillo J."/>
            <person name="Kijimoto T."/>
            <person name="Eskalen A."/>
            <person name="O'Donnell K."/>
            <person name="Kasson M."/>
        </authorList>
    </citation>
    <scope>NUCLEOTIDE SEQUENCE [LARGE SCALE GENOMIC DNA]</scope>
    <source>
        <strain evidence="2 3">NRRL62579</strain>
    </source>
</reference>
<feature type="compositionally biased region" description="Basic and acidic residues" evidence="1">
    <location>
        <begin position="22"/>
        <end position="33"/>
    </location>
</feature>
<feature type="compositionally biased region" description="Polar residues" evidence="1">
    <location>
        <begin position="10"/>
        <end position="19"/>
    </location>
</feature>
<evidence type="ECO:0000256" key="1">
    <source>
        <dbReference type="SAM" id="MobiDB-lite"/>
    </source>
</evidence>
<sequence length="176" mass="19774">MKNRFKDTGELTQSDTYSRGNGVDHKDDIHMEDSWPNESEVEYAAEGAVEMWLNQADVSKLHIGQWKAINTINPKSEMSPSAFLWIRSVCLSVSDEIDWNPLSTEAYAMAISLDLNTMSENCGVNPDKGPPLLPKEIKSQWLASGEQRPQWNRSIYANGTSTTTHQPTCLWATSRP</sequence>
<name>A0A428RQU2_9HYPO</name>
<comment type="caution">
    <text evidence="2">The sequence shown here is derived from an EMBL/GenBank/DDBJ whole genome shotgun (WGS) entry which is preliminary data.</text>
</comment>
<dbReference type="AlphaFoldDB" id="A0A428RQU2"/>
<organism evidence="2 3">
    <name type="scientific">Fusarium oligoseptatum</name>
    <dbReference type="NCBI Taxonomy" id="2604345"/>
    <lineage>
        <taxon>Eukaryota</taxon>
        <taxon>Fungi</taxon>
        <taxon>Dikarya</taxon>
        <taxon>Ascomycota</taxon>
        <taxon>Pezizomycotina</taxon>
        <taxon>Sordariomycetes</taxon>
        <taxon>Hypocreomycetidae</taxon>
        <taxon>Hypocreales</taxon>
        <taxon>Nectriaceae</taxon>
        <taxon>Fusarium</taxon>
        <taxon>Fusarium solani species complex</taxon>
    </lineage>
</organism>
<protein>
    <submittedName>
        <fullName evidence="2">Uncharacterized protein</fullName>
    </submittedName>
</protein>
<accession>A0A428RQU2</accession>
<dbReference type="Proteomes" id="UP000287144">
    <property type="component" value="Unassembled WGS sequence"/>
</dbReference>
<dbReference type="EMBL" id="NKCK01000575">
    <property type="protein sequence ID" value="RSL79851.1"/>
    <property type="molecule type" value="Genomic_DNA"/>
</dbReference>
<evidence type="ECO:0000313" key="3">
    <source>
        <dbReference type="Proteomes" id="UP000287144"/>
    </source>
</evidence>
<proteinExistence type="predicted"/>
<evidence type="ECO:0000313" key="2">
    <source>
        <dbReference type="EMBL" id="RSL79851.1"/>
    </source>
</evidence>
<gene>
    <name evidence="2" type="ORF">CEP52_017470</name>
</gene>